<organism evidence="1 2">
    <name type="scientific">Brevibacillus parabrevis</name>
    <dbReference type="NCBI Taxonomy" id="54914"/>
    <lineage>
        <taxon>Bacteria</taxon>
        <taxon>Bacillati</taxon>
        <taxon>Bacillota</taxon>
        <taxon>Bacilli</taxon>
        <taxon>Bacillales</taxon>
        <taxon>Paenibacillaceae</taxon>
        <taxon>Brevibacillus</taxon>
    </lineage>
</organism>
<dbReference type="AlphaFoldDB" id="A0A4Y3PGS2"/>
<dbReference type="Proteomes" id="UP000316882">
    <property type="component" value="Unassembled WGS sequence"/>
</dbReference>
<evidence type="ECO:0000313" key="2">
    <source>
        <dbReference type="Proteomes" id="UP000316882"/>
    </source>
</evidence>
<proteinExistence type="predicted"/>
<sequence>MFKEKLKLRQAAQMLGENRKSWSEFARFYTPSQTKKPTALAPSAGSVDSHTGVRKLPTAFYSFG</sequence>
<dbReference type="EMBL" id="BJMH01000015">
    <property type="protein sequence ID" value="GEB33690.1"/>
    <property type="molecule type" value="Genomic_DNA"/>
</dbReference>
<comment type="caution">
    <text evidence="1">The sequence shown here is derived from an EMBL/GenBank/DDBJ whole genome shotgun (WGS) entry which is preliminary data.</text>
</comment>
<gene>
    <name evidence="1" type="ORF">BPA01_32700</name>
</gene>
<name>A0A4Y3PGS2_BREPA</name>
<keyword evidence="2" id="KW-1185">Reference proteome</keyword>
<accession>A0A4Y3PGS2</accession>
<protein>
    <submittedName>
        <fullName evidence="1">Uncharacterized protein</fullName>
    </submittedName>
</protein>
<reference evidence="1 2" key="1">
    <citation type="submission" date="2019-06" db="EMBL/GenBank/DDBJ databases">
        <title>Whole genome shotgun sequence of Brevibacillus parabrevis NBRC 12334.</title>
        <authorList>
            <person name="Hosoyama A."/>
            <person name="Uohara A."/>
            <person name="Ohji S."/>
            <person name="Ichikawa N."/>
        </authorList>
    </citation>
    <scope>NUCLEOTIDE SEQUENCE [LARGE SCALE GENOMIC DNA]</scope>
    <source>
        <strain evidence="1 2">NBRC 12334</strain>
    </source>
</reference>
<evidence type="ECO:0000313" key="1">
    <source>
        <dbReference type="EMBL" id="GEB33690.1"/>
    </source>
</evidence>